<comment type="catalytic activity">
    <reaction evidence="4 5">
        <text>an acyl phosphate + H2O = a carboxylate + phosphate + H(+)</text>
        <dbReference type="Rhea" id="RHEA:14965"/>
        <dbReference type="ChEBI" id="CHEBI:15377"/>
        <dbReference type="ChEBI" id="CHEBI:15378"/>
        <dbReference type="ChEBI" id="CHEBI:29067"/>
        <dbReference type="ChEBI" id="CHEBI:43474"/>
        <dbReference type="ChEBI" id="CHEBI:59918"/>
        <dbReference type="EC" id="3.6.1.7"/>
    </reaction>
</comment>
<feature type="domain" description="Acylphosphatase-like" evidence="8">
    <location>
        <begin position="10"/>
        <end position="99"/>
    </location>
</feature>
<evidence type="ECO:0000313" key="9">
    <source>
        <dbReference type="EMBL" id="RAV32319.1"/>
    </source>
</evidence>
<proteinExistence type="inferred from homology"/>
<dbReference type="InterPro" id="IPR020456">
    <property type="entry name" value="Acylphosphatase"/>
</dbReference>
<dbReference type="AlphaFoldDB" id="A0A364V6R1"/>
<dbReference type="NCBIfam" id="NF010997">
    <property type="entry name" value="PRK14422.1"/>
    <property type="match status" value="1"/>
</dbReference>
<comment type="similarity">
    <text evidence="1 6">Belongs to the acylphosphatase family.</text>
</comment>
<feature type="active site" evidence="5">
    <location>
        <position position="25"/>
    </location>
</feature>
<feature type="region of interest" description="Disordered" evidence="7">
    <location>
        <begin position="66"/>
        <end position="99"/>
    </location>
</feature>
<dbReference type="EC" id="3.6.1.7" evidence="2 5"/>
<keyword evidence="10" id="KW-1185">Reference proteome</keyword>
<dbReference type="Proteomes" id="UP000251577">
    <property type="component" value="Unassembled WGS sequence"/>
</dbReference>
<dbReference type="PANTHER" id="PTHR47268:SF4">
    <property type="entry name" value="ACYLPHOSPHATASE"/>
    <property type="match status" value="1"/>
</dbReference>
<evidence type="ECO:0000259" key="8">
    <source>
        <dbReference type="PROSITE" id="PS51160"/>
    </source>
</evidence>
<dbReference type="GO" id="GO:0003998">
    <property type="term" value="F:acylphosphatase activity"/>
    <property type="evidence" value="ECO:0007669"/>
    <property type="project" value="UniProtKB-EC"/>
</dbReference>
<dbReference type="PROSITE" id="PS00150">
    <property type="entry name" value="ACYLPHOSPHATASE_1"/>
    <property type="match status" value="1"/>
</dbReference>
<keyword evidence="5" id="KW-0378">Hydrolase</keyword>
<dbReference type="Gene3D" id="3.30.70.100">
    <property type="match status" value="1"/>
</dbReference>
<evidence type="ECO:0000256" key="6">
    <source>
        <dbReference type="RuleBase" id="RU004168"/>
    </source>
</evidence>
<evidence type="ECO:0000256" key="3">
    <source>
        <dbReference type="ARBA" id="ARBA00015991"/>
    </source>
</evidence>
<feature type="compositionally biased region" description="Basic and acidic residues" evidence="7">
    <location>
        <begin position="88"/>
        <end position="99"/>
    </location>
</feature>
<evidence type="ECO:0000256" key="5">
    <source>
        <dbReference type="PROSITE-ProRule" id="PRU00520"/>
    </source>
</evidence>
<gene>
    <name evidence="9" type="ORF">DLJ54_03770</name>
</gene>
<dbReference type="PANTHER" id="PTHR47268">
    <property type="entry name" value="ACYLPHOSPHATASE"/>
    <property type="match status" value="1"/>
</dbReference>
<protein>
    <recommendedName>
        <fullName evidence="3 5">acylphosphatase</fullName>
        <ecNumber evidence="2 5">3.6.1.7</ecNumber>
    </recommendedName>
</protein>
<dbReference type="PROSITE" id="PS51160">
    <property type="entry name" value="ACYLPHOSPHATASE_3"/>
    <property type="match status" value="1"/>
</dbReference>
<accession>A0A364V6R1</accession>
<evidence type="ECO:0000256" key="7">
    <source>
        <dbReference type="SAM" id="MobiDB-lite"/>
    </source>
</evidence>
<evidence type="ECO:0000256" key="4">
    <source>
        <dbReference type="ARBA" id="ARBA00047645"/>
    </source>
</evidence>
<dbReference type="SUPFAM" id="SSF54975">
    <property type="entry name" value="Acylphosphatase/BLUF domain-like"/>
    <property type="match status" value="1"/>
</dbReference>
<evidence type="ECO:0000256" key="1">
    <source>
        <dbReference type="ARBA" id="ARBA00005614"/>
    </source>
</evidence>
<evidence type="ECO:0000256" key="2">
    <source>
        <dbReference type="ARBA" id="ARBA00012150"/>
    </source>
</evidence>
<comment type="caution">
    <text evidence="9">The sequence shown here is derived from an EMBL/GenBank/DDBJ whole genome shotgun (WGS) entry which is preliminary data.</text>
</comment>
<organism evidence="9 10">
    <name type="scientific">Corynebacterium heidelbergense</name>
    <dbReference type="NCBI Taxonomy" id="2055947"/>
    <lineage>
        <taxon>Bacteria</taxon>
        <taxon>Bacillati</taxon>
        <taxon>Actinomycetota</taxon>
        <taxon>Actinomycetes</taxon>
        <taxon>Mycobacteriales</taxon>
        <taxon>Corynebacteriaceae</taxon>
        <taxon>Corynebacterium</taxon>
    </lineage>
</organism>
<reference evidence="9 10" key="1">
    <citation type="journal article" date="2018" name="Syst. Appl. Microbiol.">
        <title>Corynebacterium heidelbergense sp. nov., isolated from the preen glands of Egyptian geese (Alopochen aegyptiacus).</title>
        <authorList>
            <person name="Braun M.S."/>
            <person name="Wang E."/>
            <person name="Zimmermann S."/>
            <person name="Wink M."/>
        </authorList>
    </citation>
    <scope>NUCLEOTIDE SEQUENCE [LARGE SCALE GENOMIC DNA]</scope>
    <source>
        <strain evidence="9 10">647</strain>
    </source>
</reference>
<dbReference type="InterPro" id="IPR001792">
    <property type="entry name" value="Acylphosphatase-like_dom"/>
</dbReference>
<feature type="compositionally biased region" description="Basic and acidic residues" evidence="7">
    <location>
        <begin position="66"/>
        <end position="78"/>
    </location>
</feature>
<dbReference type="EMBL" id="QHCV01000027">
    <property type="protein sequence ID" value="RAV32319.1"/>
    <property type="molecule type" value="Genomic_DNA"/>
</dbReference>
<dbReference type="RefSeq" id="WP_113630491.1">
    <property type="nucleotide sequence ID" value="NZ_QHCV01000027.1"/>
</dbReference>
<dbReference type="InterPro" id="IPR017968">
    <property type="entry name" value="Acylphosphatase_CS"/>
</dbReference>
<dbReference type="InterPro" id="IPR036046">
    <property type="entry name" value="Acylphosphatase-like_dom_sf"/>
</dbReference>
<name>A0A364V6R1_9CORY</name>
<dbReference type="Pfam" id="PF00708">
    <property type="entry name" value="Acylphosphatase"/>
    <property type="match status" value="1"/>
</dbReference>
<evidence type="ECO:0000313" key="10">
    <source>
        <dbReference type="Proteomes" id="UP000251577"/>
    </source>
</evidence>
<sequence length="99" mass="11041">MPNSADQPVRLIAWVHGHVQGVGFRWWVRTQALQLNLAGSATNYPDGRVLVVAEGPRRAAEQLLERLGEQPSGRERPGDVSTVVEQWAEPKGEEGFDRR</sequence>
<feature type="active site" evidence="5">
    <location>
        <position position="43"/>
    </location>
</feature>